<feature type="transmembrane region" description="Helical" evidence="1">
    <location>
        <begin position="84"/>
        <end position="106"/>
    </location>
</feature>
<accession>A0A2H3EMB9</accession>
<reference evidence="3" key="1">
    <citation type="journal article" date="2017" name="Nat. Ecol. Evol.">
        <title>Genome expansion and lineage-specific genetic innovations in the forest pathogenic fungi Armillaria.</title>
        <authorList>
            <person name="Sipos G."/>
            <person name="Prasanna A.N."/>
            <person name="Walter M.C."/>
            <person name="O'Connor E."/>
            <person name="Balint B."/>
            <person name="Krizsan K."/>
            <person name="Kiss B."/>
            <person name="Hess J."/>
            <person name="Varga T."/>
            <person name="Slot J."/>
            <person name="Riley R."/>
            <person name="Boka B."/>
            <person name="Rigling D."/>
            <person name="Barry K."/>
            <person name="Lee J."/>
            <person name="Mihaltcheva S."/>
            <person name="LaButti K."/>
            <person name="Lipzen A."/>
            <person name="Waldron R."/>
            <person name="Moloney N.M."/>
            <person name="Sperisen C."/>
            <person name="Kredics L."/>
            <person name="Vagvoelgyi C."/>
            <person name="Patrignani A."/>
            <person name="Fitzpatrick D."/>
            <person name="Nagy I."/>
            <person name="Doyle S."/>
            <person name="Anderson J.B."/>
            <person name="Grigoriev I.V."/>
            <person name="Gueldener U."/>
            <person name="Muensterkoetter M."/>
            <person name="Nagy L.G."/>
        </authorList>
    </citation>
    <scope>NUCLEOTIDE SEQUENCE [LARGE SCALE GENOMIC DNA]</scope>
    <source>
        <strain evidence="3">Ar21-2</strain>
    </source>
</reference>
<dbReference type="InParanoid" id="A0A2H3EMB9"/>
<name>A0A2H3EMB9_ARMGA</name>
<organism evidence="2 3">
    <name type="scientific">Armillaria gallica</name>
    <name type="common">Bulbous honey fungus</name>
    <name type="synonym">Armillaria bulbosa</name>
    <dbReference type="NCBI Taxonomy" id="47427"/>
    <lineage>
        <taxon>Eukaryota</taxon>
        <taxon>Fungi</taxon>
        <taxon>Dikarya</taxon>
        <taxon>Basidiomycota</taxon>
        <taxon>Agaricomycotina</taxon>
        <taxon>Agaricomycetes</taxon>
        <taxon>Agaricomycetidae</taxon>
        <taxon>Agaricales</taxon>
        <taxon>Marasmiineae</taxon>
        <taxon>Physalacriaceae</taxon>
        <taxon>Armillaria</taxon>
    </lineage>
</organism>
<evidence type="ECO:0000313" key="3">
    <source>
        <dbReference type="Proteomes" id="UP000217790"/>
    </source>
</evidence>
<feature type="transmembrane region" description="Helical" evidence="1">
    <location>
        <begin position="15"/>
        <end position="35"/>
    </location>
</feature>
<keyword evidence="1" id="KW-0812">Transmembrane</keyword>
<keyword evidence="3" id="KW-1185">Reference proteome</keyword>
<dbReference type="Proteomes" id="UP000217790">
    <property type="component" value="Unassembled WGS sequence"/>
</dbReference>
<evidence type="ECO:0000313" key="2">
    <source>
        <dbReference type="EMBL" id="PBL04313.1"/>
    </source>
</evidence>
<gene>
    <name evidence="2" type="ORF">ARMGADRAFT_1057115</name>
</gene>
<keyword evidence="1" id="KW-0472">Membrane</keyword>
<feature type="transmembrane region" description="Helical" evidence="1">
    <location>
        <begin position="126"/>
        <end position="153"/>
    </location>
</feature>
<keyword evidence="1" id="KW-1133">Transmembrane helix</keyword>
<sequence>MEEWERGPDMFDFGFVVWGWIEAIVQSFASSLNTFRKKDMQSCSPLPLPDGWSLSLALKVTNYGKESSCIEQGSGTRKRLAVRVWILIDITENGTLVLTPSVPLLIRARSLLDLHDVPGSTPGGGMLWIRVVLLVVLVDTTSVIKISALYVGFTSGGTVHILR</sequence>
<evidence type="ECO:0000256" key="1">
    <source>
        <dbReference type="SAM" id="Phobius"/>
    </source>
</evidence>
<dbReference type="AlphaFoldDB" id="A0A2H3EMB9"/>
<protein>
    <submittedName>
        <fullName evidence="2">Uncharacterized protein</fullName>
    </submittedName>
</protein>
<proteinExistence type="predicted"/>
<dbReference type="EMBL" id="KZ293644">
    <property type="protein sequence ID" value="PBL04313.1"/>
    <property type="molecule type" value="Genomic_DNA"/>
</dbReference>